<dbReference type="OrthoDB" id="9766983at2"/>
<dbReference type="AlphaFoldDB" id="A0A318H859"/>
<comment type="caution">
    <text evidence="2">The sequence shown here is derived from an EMBL/GenBank/DDBJ whole genome shotgun (WGS) entry which is preliminary data.</text>
</comment>
<dbReference type="SUPFAM" id="SSF51338">
    <property type="entry name" value="Composite domain of metallo-dependent hydrolases"/>
    <property type="match status" value="1"/>
</dbReference>
<dbReference type="InterPro" id="IPR032466">
    <property type="entry name" value="Metal_Hydrolase"/>
</dbReference>
<reference evidence="3" key="1">
    <citation type="submission" date="2018-05" db="EMBL/GenBank/DDBJ databases">
        <authorList>
            <person name="Deangelis K."/>
            <person name="Huntemann M."/>
            <person name="Clum A."/>
            <person name="Pillay M."/>
            <person name="Palaniappan K."/>
            <person name="Varghese N."/>
            <person name="Mikhailova N."/>
            <person name="Stamatis D."/>
            <person name="Reddy T."/>
            <person name="Daum C."/>
            <person name="Shapiro N."/>
            <person name="Ivanova N."/>
            <person name="Kyrpides N."/>
            <person name="Woyke T."/>
        </authorList>
    </citation>
    <scope>NUCLEOTIDE SEQUENCE [LARGE SCALE GENOMIC DNA]</scope>
    <source>
        <strain evidence="3">GAS496</strain>
    </source>
</reference>
<dbReference type="PANTHER" id="PTHR11647:SF1">
    <property type="entry name" value="COLLAPSIN RESPONSE MEDIATOR PROTEIN"/>
    <property type="match status" value="1"/>
</dbReference>
<protein>
    <submittedName>
        <fullName evidence="2">N-acyl-D-aspartate/D-glutamate deacylase</fullName>
    </submittedName>
</protein>
<keyword evidence="3" id="KW-1185">Reference proteome</keyword>
<evidence type="ECO:0000259" key="1">
    <source>
        <dbReference type="Pfam" id="PF07969"/>
    </source>
</evidence>
<feature type="domain" description="Amidohydrolase 3" evidence="1">
    <location>
        <begin position="44"/>
        <end position="559"/>
    </location>
</feature>
<name>A0A318H859_9MYCO</name>
<dbReference type="GO" id="GO:0005829">
    <property type="term" value="C:cytosol"/>
    <property type="evidence" value="ECO:0007669"/>
    <property type="project" value="TreeGrafter"/>
</dbReference>
<sequence>MTHDLIIRGGTVVDGTGAARRTADVAVSDGIVIEVGKVDGPARRTIDADGLIVTPGFVDIHTHYDGQASWDPHLTPSCWHGVTTAIVGNCGIGFAPVHDDRHDWLIDVMEGVEDIPGSALSEGIQWNWETFGEFLDALERMPRAVDIGAQLPHAAIRGYVMGDRAHDVATAADVDAMRAIVKDGLMAGALGLSFGRTAGHKSRSGEPVPGTFSEEAELSALMAAMAEVGTGVLQVVPAGVGGAVGGDQRHSIDAEIEWITRLGQEHRIPLTFLAMVNEDDPHDWQTWFAAVHKANAAGAQIRPQIASRAFGMLMGHQSRMNPFRHRPSYRALMNLALDERVTKLRDPELKRRILAEEPDDHFGPSADMLNDDMFARVYPLGDRLDYEPGPEQSIAAIATREGREPWEVTYDVLLGANGQEFLLFPVLNYAGNDYGHLYNMMSDPVTIQGLGDGGAHCGIVCDASMTTYLISHWVRDRSRGPRIPLETAVHRLTADGAAFYGMHDRGVLAPGMRADINLIDLDNLGLHYPERVHDLPAGAGRLIQRSTGYVETLVRGETIVADGELTDARPGGLVRGGQAVAAA</sequence>
<dbReference type="Proteomes" id="UP000247781">
    <property type="component" value="Unassembled WGS sequence"/>
</dbReference>
<evidence type="ECO:0000313" key="2">
    <source>
        <dbReference type="EMBL" id="PXX01635.1"/>
    </source>
</evidence>
<dbReference type="InterPro" id="IPR013108">
    <property type="entry name" value="Amidohydro_3"/>
</dbReference>
<dbReference type="RefSeq" id="WP_110319370.1">
    <property type="nucleotide sequence ID" value="NZ_QJJU01000027.1"/>
</dbReference>
<reference evidence="2 3" key="2">
    <citation type="submission" date="2018-06" db="EMBL/GenBank/DDBJ databases">
        <title>Sequencing of bacterial isolates from soil warming experiment in Harvard Forest, Massachusetts, USA.</title>
        <authorList>
            <person name="Deangelis K.PhD."/>
        </authorList>
    </citation>
    <scope>NUCLEOTIDE SEQUENCE [LARGE SCALE GENOMIC DNA]</scope>
    <source>
        <strain evidence="2 3">GAS496</strain>
    </source>
</reference>
<dbReference type="InterPro" id="IPR050378">
    <property type="entry name" value="Metallo-dep_Hydrolases_sf"/>
</dbReference>
<organism evidence="2 3">
    <name type="scientific">Mycolicibacterium moriokaense</name>
    <dbReference type="NCBI Taxonomy" id="39691"/>
    <lineage>
        <taxon>Bacteria</taxon>
        <taxon>Bacillati</taxon>
        <taxon>Actinomycetota</taxon>
        <taxon>Actinomycetes</taxon>
        <taxon>Mycobacteriales</taxon>
        <taxon>Mycobacteriaceae</taxon>
        <taxon>Mycolicibacterium</taxon>
    </lineage>
</organism>
<dbReference type="Gene3D" id="3.20.20.140">
    <property type="entry name" value="Metal-dependent hydrolases"/>
    <property type="match status" value="2"/>
</dbReference>
<dbReference type="Gene3D" id="2.30.40.10">
    <property type="entry name" value="Urease, subunit C, domain 1"/>
    <property type="match status" value="2"/>
</dbReference>
<dbReference type="GO" id="GO:0016812">
    <property type="term" value="F:hydrolase activity, acting on carbon-nitrogen (but not peptide) bonds, in cyclic amides"/>
    <property type="evidence" value="ECO:0007669"/>
    <property type="project" value="TreeGrafter"/>
</dbReference>
<dbReference type="PANTHER" id="PTHR11647">
    <property type="entry name" value="HYDRANTOINASE/DIHYDROPYRIMIDINASE FAMILY MEMBER"/>
    <property type="match status" value="1"/>
</dbReference>
<evidence type="ECO:0000313" key="3">
    <source>
        <dbReference type="Proteomes" id="UP000247781"/>
    </source>
</evidence>
<dbReference type="Pfam" id="PF07969">
    <property type="entry name" value="Amidohydro_3"/>
    <property type="match status" value="1"/>
</dbReference>
<proteinExistence type="predicted"/>
<accession>A0A318H859</accession>
<dbReference type="EMBL" id="QJJU01000027">
    <property type="protein sequence ID" value="PXX01635.1"/>
    <property type="molecule type" value="Genomic_DNA"/>
</dbReference>
<gene>
    <name evidence="2" type="ORF">C8E89_12729</name>
</gene>
<dbReference type="SUPFAM" id="SSF51556">
    <property type="entry name" value="Metallo-dependent hydrolases"/>
    <property type="match status" value="1"/>
</dbReference>
<dbReference type="InterPro" id="IPR011059">
    <property type="entry name" value="Metal-dep_hydrolase_composite"/>
</dbReference>